<gene>
    <name evidence="3" type="ORF">FE257_002297</name>
</gene>
<organism evidence="3 4">
    <name type="scientific">Aspergillus nanangensis</name>
    <dbReference type="NCBI Taxonomy" id="2582783"/>
    <lineage>
        <taxon>Eukaryota</taxon>
        <taxon>Fungi</taxon>
        <taxon>Dikarya</taxon>
        <taxon>Ascomycota</taxon>
        <taxon>Pezizomycotina</taxon>
        <taxon>Eurotiomycetes</taxon>
        <taxon>Eurotiomycetidae</taxon>
        <taxon>Eurotiales</taxon>
        <taxon>Aspergillaceae</taxon>
        <taxon>Aspergillus</taxon>
        <taxon>Aspergillus subgen. Circumdati</taxon>
    </lineage>
</organism>
<keyword evidence="4" id="KW-1185">Reference proteome</keyword>
<feature type="region of interest" description="Disordered" evidence="1">
    <location>
        <begin position="35"/>
        <end position="165"/>
    </location>
</feature>
<protein>
    <recommendedName>
        <fullName evidence="2">Rad60/SUMO-like domain-containing protein</fullName>
    </recommendedName>
</protein>
<dbReference type="InterPro" id="IPR029071">
    <property type="entry name" value="Ubiquitin-like_domsf"/>
</dbReference>
<feature type="domain" description="Rad60/SUMO-like" evidence="2">
    <location>
        <begin position="321"/>
        <end position="391"/>
    </location>
</feature>
<evidence type="ECO:0000256" key="1">
    <source>
        <dbReference type="SAM" id="MobiDB-lite"/>
    </source>
</evidence>
<feature type="compositionally biased region" description="Polar residues" evidence="1">
    <location>
        <begin position="115"/>
        <end position="134"/>
    </location>
</feature>
<dbReference type="Pfam" id="PF11976">
    <property type="entry name" value="Rad60-SLD"/>
    <property type="match status" value="1"/>
</dbReference>
<dbReference type="SUPFAM" id="SSF54236">
    <property type="entry name" value="Ubiquitin-like"/>
    <property type="match status" value="1"/>
</dbReference>
<feature type="compositionally biased region" description="Basic and acidic residues" evidence="1">
    <location>
        <begin position="84"/>
        <end position="109"/>
    </location>
</feature>
<reference evidence="3" key="1">
    <citation type="journal article" date="2019" name="Beilstein J. Org. Chem.">
        <title>Nanangenines: drimane sesquiterpenoids as the dominant metabolite cohort of a novel Australian fungus, Aspergillus nanangensis.</title>
        <authorList>
            <person name="Lacey H.J."/>
            <person name="Gilchrist C.L.M."/>
            <person name="Crombie A."/>
            <person name="Kalaitzis J.A."/>
            <person name="Vuong D."/>
            <person name="Rutledge P.J."/>
            <person name="Turner P."/>
            <person name="Pitt J.I."/>
            <person name="Lacey E."/>
            <person name="Chooi Y.H."/>
            <person name="Piggott A.M."/>
        </authorList>
    </citation>
    <scope>NUCLEOTIDE SEQUENCE</scope>
    <source>
        <strain evidence="3">MST-FP2251</strain>
    </source>
</reference>
<proteinExistence type="predicted"/>
<reference evidence="3" key="2">
    <citation type="submission" date="2020-02" db="EMBL/GenBank/DDBJ databases">
        <authorList>
            <person name="Gilchrist C.L.M."/>
            <person name="Chooi Y.-H."/>
        </authorList>
    </citation>
    <scope>NUCLEOTIDE SEQUENCE</scope>
    <source>
        <strain evidence="3">MST-FP2251</strain>
    </source>
</reference>
<evidence type="ECO:0000313" key="4">
    <source>
        <dbReference type="Proteomes" id="UP001194746"/>
    </source>
</evidence>
<dbReference type="InterPro" id="IPR022617">
    <property type="entry name" value="Rad60/SUMO-like_dom"/>
</dbReference>
<feature type="region of interest" description="Disordered" evidence="1">
    <location>
        <begin position="1"/>
        <end position="21"/>
    </location>
</feature>
<dbReference type="AlphaFoldDB" id="A0AAD4CCS4"/>
<dbReference type="CDD" id="cd01763">
    <property type="entry name" value="Ubl_SUMO_like"/>
    <property type="match status" value="1"/>
</dbReference>
<evidence type="ECO:0000313" key="3">
    <source>
        <dbReference type="EMBL" id="KAF9884100.1"/>
    </source>
</evidence>
<comment type="caution">
    <text evidence="3">The sequence shown here is derived from an EMBL/GenBank/DDBJ whole genome shotgun (WGS) entry which is preliminary data.</text>
</comment>
<dbReference type="Proteomes" id="UP001194746">
    <property type="component" value="Unassembled WGS sequence"/>
</dbReference>
<name>A0AAD4CCS4_ASPNN</name>
<sequence>MRSFFNKPSWATSGDEDISQDLFRRTDKTYADIITARKEKRDRPTNSHVDMPQEDCKARKRQLTSLGNDQHLEENTDIPLTQDDGPKNPPESDSRNTPLHDGDNSDARKSMPPGKSSNFDELDTVNQKPDTSLNGEAGANTAHVSPTPDDVCASHQLGDDPHLLSSNRDALGYRYHNAVTSPPRKKDVTVQILITSKIENTKPLIVHRKMSQSLRDVRLAWCGRQNLPNTTQSSIYLTWKGKRLFDVTTCNSLRIGTKGYHKGSLDIDDWPQNHADQLRIHMEAVTDDPLLSSDKRRLSGDDLTAACESLEVKVGKQQTDQVVLKCPGLVEWHANISGDTKVSELVDAFRGARDIPGKRELYLTFDGDRLEANACVSSYDITDGDLIDVIIK</sequence>
<evidence type="ECO:0000259" key="2">
    <source>
        <dbReference type="Pfam" id="PF11976"/>
    </source>
</evidence>
<dbReference type="EMBL" id="VCAU01000134">
    <property type="protein sequence ID" value="KAF9884100.1"/>
    <property type="molecule type" value="Genomic_DNA"/>
</dbReference>
<feature type="compositionally biased region" description="Basic and acidic residues" evidence="1">
    <location>
        <begin position="35"/>
        <end position="45"/>
    </location>
</feature>
<accession>A0AAD4CCS4</accession>
<dbReference type="Gene3D" id="3.10.20.90">
    <property type="entry name" value="Phosphatidylinositol 3-kinase Catalytic Subunit, Chain A, domain 1"/>
    <property type="match status" value="1"/>
</dbReference>